<proteinExistence type="predicted"/>
<dbReference type="AlphaFoldDB" id="I6US19"/>
<dbReference type="HOGENOM" id="CLU_146473_0_0_2"/>
<dbReference type="Proteomes" id="UP000006216">
    <property type="component" value="Chromosome"/>
</dbReference>
<name>I6US19_9EURY</name>
<reference evidence="1 2" key="1">
    <citation type="journal article" date="2012" name="J. Bacteriol.">
        <title>Genome Sequencing of a Genetically-Tractable Pyrococcus furiosus Strain Reveals a Highly Dynamic Genome.</title>
        <authorList>
            <person name="Bridger S.L."/>
            <person name="Lancaster W.A."/>
            <person name="Poole F.L.II."/>
            <person name="Schut G.J."/>
            <person name="Adams M.W."/>
        </authorList>
    </citation>
    <scope>NUCLEOTIDE SEQUENCE [LARGE SCALE GENOMIC DNA]</scope>
    <source>
        <strain evidence="1 2">COM1</strain>
    </source>
</reference>
<gene>
    <name evidence="1" type="ORF">PFC_09440</name>
</gene>
<evidence type="ECO:0000313" key="1">
    <source>
        <dbReference type="EMBL" id="AFN04811.1"/>
    </source>
</evidence>
<organism evidence="2">
    <name type="scientific">Pyrococcus furiosus COM1</name>
    <dbReference type="NCBI Taxonomy" id="1185654"/>
    <lineage>
        <taxon>Archaea</taxon>
        <taxon>Methanobacteriati</taxon>
        <taxon>Methanobacteriota</taxon>
        <taxon>Thermococci</taxon>
        <taxon>Thermococcales</taxon>
        <taxon>Thermococcaceae</taxon>
        <taxon>Pyrococcus</taxon>
    </lineage>
</organism>
<evidence type="ECO:0000313" key="2">
    <source>
        <dbReference type="Proteomes" id="UP000006216"/>
    </source>
</evidence>
<dbReference type="KEGG" id="pfi:PFC_09440"/>
<accession>I6US19</accession>
<dbReference type="PATRIC" id="fig|1185654.4.peg.1917"/>
<dbReference type="EMBL" id="CP003685">
    <property type="protein sequence ID" value="AFN04811.1"/>
    <property type="molecule type" value="Genomic_DNA"/>
</dbReference>
<protein>
    <submittedName>
        <fullName evidence="1">Regulatory protein</fullName>
    </submittedName>
</protein>
<sequence>MEDKGVLLLIGNPRWLLKILVDKWSREKKVIIFGKLIISPQHPKNVIIHSDIPSSTTDIYPTVIEGYFDRKDIEKERILTFISNNYRKAPVIIYEEKYYFKRAFKSKLCHYLSYIAAYKRETVNFDKIEIFKLENCKIINRSIYIRRL</sequence>